<dbReference type="PANTHER" id="PTHR40080">
    <property type="entry name" value="LMO1763 PROTEIN"/>
    <property type="match status" value="1"/>
</dbReference>
<dbReference type="AlphaFoldDB" id="A0A2S5RDJ6"/>
<dbReference type="NCBIfam" id="TIGR02531">
    <property type="entry name" value="yecD_yerC"/>
    <property type="match status" value="1"/>
</dbReference>
<evidence type="ECO:0000313" key="2">
    <source>
        <dbReference type="Proteomes" id="UP000239425"/>
    </source>
</evidence>
<dbReference type="Pfam" id="PF01371">
    <property type="entry name" value="Trp_repressor"/>
    <property type="match status" value="1"/>
</dbReference>
<protein>
    <submittedName>
        <fullName evidence="1">Trp operon repressor</fullName>
    </submittedName>
</protein>
<dbReference type="Gene3D" id="1.10.1270.10">
    <property type="entry name" value="TrpR-like"/>
    <property type="match status" value="1"/>
</dbReference>
<dbReference type="InterPro" id="IPR000831">
    <property type="entry name" value="Trp_repress"/>
</dbReference>
<dbReference type="GO" id="GO:0043565">
    <property type="term" value="F:sequence-specific DNA binding"/>
    <property type="evidence" value="ECO:0007669"/>
    <property type="project" value="InterPro"/>
</dbReference>
<reference evidence="1 2" key="1">
    <citation type="submission" date="2017-11" db="EMBL/GenBank/DDBJ databases">
        <title>Comparative genomic analysis of Holospora spp., intranuclear symbionts of paramecia.</title>
        <authorList>
            <person name="Garushyants S.K."/>
            <person name="Beliavskaya A."/>
            <person name="Malko D.B."/>
            <person name="Logacheva M.D."/>
            <person name="Rautian M.S."/>
            <person name="Gelfand M.S."/>
        </authorList>
    </citation>
    <scope>NUCLEOTIDE SEQUENCE [LARGE SCALE GENOMIC DNA]</scope>
    <source>
        <strain evidence="2">02AZ16</strain>
    </source>
</reference>
<name>A0A2S5RDJ6_9PROT</name>
<dbReference type="OrthoDB" id="2621539at2"/>
<comment type="caution">
    <text evidence="1">The sequence shown here is derived from an EMBL/GenBank/DDBJ whole genome shotgun (WGS) entry which is preliminary data.</text>
</comment>
<dbReference type="Proteomes" id="UP000239425">
    <property type="component" value="Unassembled WGS sequence"/>
</dbReference>
<organism evidence="1 2">
    <name type="scientific">Holospora curviuscula</name>
    <dbReference type="NCBI Taxonomy" id="1082868"/>
    <lineage>
        <taxon>Bacteria</taxon>
        <taxon>Pseudomonadati</taxon>
        <taxon>Pseudomonadota</taxon>
        <taxon>Alphaproteobacteria</taxon>
        <taxon>Holosporales</taxon>
        <taxon>Holosporaceae</taxon>
        <taxon>Holospora</taxon>
    </lineage>
</organism>
<proteinExistence type="predicted"/>
<dbReference type="EMBL" id="PHHC01000065">
    <property type="protein sequence ID" value="PPE05368.1"/>
    <property type="molecule type" value="Genomic_DNA"/>
</dbReference>
<dbReference type="SUPFAM" id="SSF48295">
    <property type="entry name" value="TrpR-like"/>
    <property type="match status" value="1"/>
</dbReference>
<evidence type="ECO:0000313" key="1">
    <source>
        <dbReference type="EMBL" id="PPE05368.1"/>
    </source>
</evidence>
<gene>
    <name evidence="1" type="ORF">HCUR_00327</name>
</gene>
<dbReference type="PANTHER" id="PTHR40080:SF1">
    <property type="entry name" value="TRPR-LIKE PROTEIN YERC_YECD"/>
    <property type="match status" value="1"/>
</dbReference>
<sequence>MRKRNRNNLEHLCQAFLLLETEVEVYNFLKDLCTPSELEALSERWNICKHLHKGLSYREIHEKTGSSLTTIGKVARFLKNEPYQGYTTMLKKLKKSSGE</sequence>
<dbReference type="GO" id="GO:0003700">
    <property type="term" value="F:DNA-binding transcription factor activity"/>
    <property type="evidence" value="ECO:0007669"/>
    <property type="project" value="InterPro"/>
</dbReference>
<dbReference type="InterPro" id="IPR010921">
    <property type="entry name" value="Trp_repressor/repl_initiator"/>
</dbReference>
<dbReference type="InterPro" id="IPR038116">
    <property type="entry name" value="TrpR-like_sf"/>
</dbReference>
<accession>A0A2S5RDJ6</accession>
<keyword evidence="2" id="KW-1185">Reference proteome</keyword>
<dbReference type="PIRSF" id="PIRSF012508">
    <property type="entry name" value="YerC"/>
    <property type="match status" value="1"/>
</dbReference>
<dbReference type="InterPro" id="IPR013368">
    <property type="entry name" value="YecD_YerC"/>
</dbReference>